<feature type="domain" description="NAD-dependent epimerase/dehydratase" evidence="1">
    <location>
        <begin position="2"/>
        <end position="229"/>
    </location>
</feature>
<dbReference type="Pfam" id="PF01370">
    <property type="entry name" value="Epimerase"/>
    <property type="match status" value="1"/>
</dbReference>
<evidence type="ECO:0000313" key="3">
    <source>
        <dbReference type="Proteomes" id="UP000182771"/>
    </source>
</evidence>
<dbReference type="Gene3D" id="3.40.50.720">
    <property type="entry name" value="NAD(P)-binding Rossmann-like Domain"/>
    <property type="match status" value="1"/>
</dbReference>
<dbReference type="SUPFAM" id="SSF51735">
    <property type="entry name" value="NAD(P)-binding Rossmann-fold domains"/>
    <property type="match status" value="1"/>
</dbReference>
<sequence>MIVVTGGTGLVGAHLLYQLLCHTSDTIRALYRREDTSLLERLFQIYNPSEGDLLSRIEWVKADILDIPALEEAFRDATHVYHCAAKVSFTPGEAELLLKTNIEGTANVVNMALHLGVKKLCYVSSIATFSPKEGAEVSEQTEQEPSRDRDNEYALSKYSAEMEVWRGVQEGLPAVVVYPSVIIGVGVESHPAMNVKQLCRSPYVTSGGTGFVAAQDVARAMQLLMESPIENEGFILNGANLSYAEFFECLRKSHPTLPKKKLISPTALRMLSYGEALLSLFGKRRLLTGKMLHTLQHRTYYNGSKITHTLPFSYTPIENTLEKLSL</sequence>
<dbReference type="RefSeq" id="WP_016420809.1">
    <property type="nucleotide sequence ID" value="NZ_FNND01000004.1"/>
</dbReference>
<accession>A0A1H2WSQ9</accession>
<evidence type="ECO:0000313" key="2">
    <source>
        <dbReference type="EMBL" id="SDW83587.1"/>
    </source>
</evidence>
<dbReference type="OrthoDB" id="596910at2"/>
<dbReference type="GO" id="GO:0004029">
    <property type="term" value="F:aldehyde dehydrogenase (NAD+) activity"/>
    <property type="evidence" value="ECO:0007669"/>
    <property type="project" value="TreeGrafter"/>
</dbReference>
<dbReference type="InterPro" id="IPR001509">
    <property type="entry name" value="Epimerase_deHydtase"/>
</dbReference>
<keyword evidence="3" id="KW-1185">Reference proteome</keyword>
<evidence type="ECO:0000259" key="1">
    <source>
        <dbReference type="Pfam" id="PF01370"/>
    </source>
</evidence>
<dbReference type="InterPro" id="IPR036291">
    <property type="entry name" value="NAD(P)-bd_dom_sf"/>
</dbReference>
<dbReference type="PANTHER" id="PTHR48079">
    <property type="entry name" value="PROTEIN YEEZ"/>
    <property type="match status" value="1"/>
</dbReference>
<dbReference type="EMBL" id="FNND01000004">
    <property type="protein sequence ID" value="SDW83587.1"/>
    <property type="molecule type" value="Genomic_DNA"/>
</dbReference>
<dbReference type="InterPro" id="IPR051783">
    <property type="entry name" value="NAD(P)-dependent_oxidoreduct"/>
</dbReference>
<proteinExistence type="predicted"/>
<dbReference type="GeneID" id="85017286"/>
<reference evidence="2 3" key="1">
    <citation type="submission" date="2016-10" db="EMBL/GenBank/DDBJ databases">
        <authorList>
            <person name="Varghese N."/>
            <person name="Submissions S."/>
        </authorList>
    </citation>
    <scope>NUCLEOTIDE SEQUENCE [LARGE SCALE GENOMIC DNA]</scope>
    <source>
        <strain evidence="2 3">DSM 11449</strain>
    </source>
</reference>
<comment type="caution">
    <text evidence="2">The sequence shown here is derived from an EMBL/GenBank/DDBJ whole genome shotgun (WGS) entry which is preliminary data.</text>
</comment>
<protein>
    <submittedName>
        <fullName evidence="2">Nucleoside-diphosphate-sugar epimerase</fullName>
    </submittedName>
</protein>
<dbReference type="AlphaFoldDB" id="A0A1H2WSQ9"/>
<dbReference type="GO" id="GO:0005737">
    <property type="term" value="C:cytoplasm"/>
    <property type="evidence" value="ECO:0007669"/>
    <property type="project" value="TreeGrafter"/>
</dbReference>
<name>A0A1H2WSQ9_9FLAO</name>
<gene>
    <name evidence="2" type="ORF">SAMN05444420_104193</name>
</gene>
<dbReference type="Proteomes" id="UP000182771">
    <property type="component" value="Unassembled WGS sequence"/>
</dbReference>
<organism evidence="2 3">
    <name type="scientific">Capnocytophaga granulosa</name>
    <dbReference type="NCBI Taxonomy" id="45242"/>
    <lineage>
        <taxon>Bacteria</taxon>
        <taxon>Pseudomonadati</taxon>
        <taxon>Bacteroidota</taxon>
        <taxon>Flavobacteriia</taxon>
        <taxon>Flavobacteriales</taxon>
        <taxon>Flavobacteriaceae</taxon>
        <taxon>Capnocytophaga</taxon>
    </lineage>
</organism>
<dbReference type="PANTHER" id="PTHR48079:SF6">
    <property type="entry name" value="NAD(P)-BINDING DOMAIN-CONTAINING PROTEIN-RELATED"/>
    <property type="match status" value="1"/>
</dbReference>